<protein>
    <recommendedName>
        <fullName evidence="2">histidine kinase</fullName>
        <ecNumber evidence="2">2.7.13.3</ecNumber>
    </recommendedName>
</protein>
<dbReference type="CDD" id="cd00082">
    <property type="entry name" value="HisKA"/>
    <property type="match status" value="1"/>
</dbReference>
<evidence type="ECO:0000256" key="1">
    <source>
        <dbReference type="ARBA" id="ARBA00000085"/>
    </source>
</evidence>
<dbReference type="PANTHER" id="PTHR43047:SF72">
    <property type="entry name" value="OSMOSENSING HISTIDINE PROTEIN KINASE SLN1"/>
    <property type="match status" value="1"/>
</dbReference>
<dbReference type="InterPro" id="IPR011006">
    <property type="entry name" value="CheY-like_superfamily"/>
</dbReference>
<feature type="modified residue" description="4-aspartylphosphate" evidence="6">
    <location>
        <position position="57"/>
    </location>
</feature>
<dbReference type="SMART" id="SM00387">
    <property type="entry name" value="HATPase_c"/>
    <property type="match status" value="1"/>
</dbReference>
<dbReference type="SUPFAM" id="SSF55874">
    <property type="entry name" value="ATPase domain of HSP90 chaperone/DNA topoisomerase II/histidine kinase"/>
    <property type="match status" value="1"/>
</dbReference>
<gene>
    <name evidence="9" type="ORF">MNV_2200002</name>
</gene>
<feature type="domain" description="Histidine kinase" evidence="7">
    <location>
        <begin position="152"/>
        <end position="360"/>
    </location>
</feature>
<dbReference type="AlphaFoldDB" id="A0A284VP12"/>
<proteinExistence type="predicted"/>
<evidence type="ECO:0000313" key="10">
    <source>
        <dbReference type="Proteomes" id="UP000218615"/>
    </source>
</evidence>
<dbReference type="SMART" id="SM00388">
    <property type="entry name" value="HisKA"/>
    <property type="match status" value="1"/>
</dbReference>
<dbReference type="Gene3D" id="1.10.287.130">
    <property type="match status" value="1"/>
</dbReference>
<dbReference type="InterPro" id="IPR003594">
    <property type="entry name" value="HATPase_dom"/>
</dbReference>
<dbReference type="GO" id="GO:0005886">
    <property type="term" value="C:plasma membrane"/>
    <property type="evidence" value="ECO:0007669"/>
    <property type="project" value="TreeGrafter"/>
</dbReference>
<organism evidence="9 10">
    <name type="scientific">Candidatus Methanoperedens nitratireducens</name>
    <dbReference type="NCBI Taxonomy" id="1392998"/>
    <lineage>
        <taxon>Archaea</taxon>
        <taxon>Methanobacteriati</taxon>
        <taxon>Methanobacteriota</taxon>
        <taxon>Stenosarchaea group</taxon>
        <taxon>Methanomicrobia</taxon>
        <taxon>Methanosarcinales</taxon>
        <taxon>ANME-2 cluster</taxon>
        <taxon>Candidatus Methanoperedentaceae</taxon>
        <taxon>Candidatus Methanoperedens</taxon>
    </lineage>
</organism>
<dbReference type="EMBL" id="FZMP01000136">
    <property type="protein sequence ID" value="SNQ61036.1"/>
    <property type="molecule type" value="Genomic_DNA"/>
</dbReference>
<evidence type="ECO:0000313" key="9">
    <source>
        <dbReference type="EMBL" id="SNQ61036.1"/>
    </source>
</evidence>
<dbReference type="GO" id="GO:0009927">
    <property type="term" value="F:histidine phosphotransfer kinase activity"/>
    <property type="evidence" value="ECO:0007669"/>
    <property type="project" value="TreeGrafter"/>
</dbReference>
<dbReference type="GO" id="GO:0000155">
    <property type="term" value="F:phosphorelay sensor kinase activity"/>
    <property type="evidence" value="ECO:0007669"/>
    <property type="project" value="InterPro"/>
</dbReference>
<accession>A0A284VP12</accession>
<dbReference type="InterPro" id="IPR036890">
    <property type="entry name" value="HATPase_C_sf"/>
</dbReference>
<dbReference type="SMART" id="SM00448">
    <property type="entry name" value="REC"/>
    <property type="match status" value="1"/>
</dbReference>
<name>A0A284VP12_9EURY</name>
<keyword evidence="5 9" id="KW-0418">Kinase</keyword>
<dbReference type="InterPro" id="IPR004358">
    <property type="entry name" value="Sig_transdc_His_kin-like_C"/>
</dbReference>
<dbReference type="InterPro" id="IPR036097">
    <property type="entry name" value="HisK_dim/P_sf"/>
</dbReference>
<dbReference type="RefSeq" id="WP_096205631.1">
    <property type="nucleotide sequence ID" value="NZ_FZMP01000136.1"/>
</dbReference>
<dbReference type="InterPro" id="IPR005467">
    <property type="entry name" value="His_kinase_dom"/>
</dbReference>
<dbReference type="PANTHER" id="PTHR43047">
    <property type="entry name" value="TWO-COMPONENT HISTIDINE PROTEIN KINASE"/>
    <property type="match status" value="1"/>
</dbReference>
<evidence type="ECO:0000256" key="3">
    <source>
        <dbReference type="ARBA" id="ARBA00022553"/>
    </source>
</evidence>
<dbReference type="SUPFAM" id="SSF47384">
    <property type="entry name" value="Homodimeric domain of signal transducing histidine kinase"/>
    <property type="match status" value="1"/>
</dbReference>
<dbReference type="EC" id="2.7.13.3" evidence="2"/>
<dbReference type="Pfam" id="PF00072">
    <property type="entry name" value="Response_reg"/>
    <property type="match status" value="1"/>
</dbReference>
<dbReference type="OrthoDB" id="8127at2157"/>
<dbReference type="FunFam" id="3.30.565.10:FF:000006">
    <property type="entry name" value="Sensor histidine kinase WalK"/>
    <property type="match status" value="1"/>
</dbReference>
<dbReference type="InterPro" id="IPR001789">
    <property type="entry name" value="Sig_transdc_resp-reg_receiver"/>
</dbReference>
<feature type="domain" description="Response regulatory" evidence="8">
    <location>
        <begin position="5"/>
        <end position="122"/>
    </location>
</feature>
<dbReference type="CDD" id="cd00156">
    <property type="entry name" value="REC"/>
    <property type="match status" value="1"/>
</dbReference>
<evidence type="ECO:0000256" key="2">
    <source>
        <dbReference type="ARBA" id="ARBA00012438"/>
    </source>
</evidence>
<evidence type="ECO:0000256" key="5">
    <source>
        <dbReference type="ARBA" id="ARBA00022777"/>
    </source>
</evidence>
<dbReference type="InterPro" id="IPR003661">
    <property type="entry name" value="HisK_dim/P_dom"/>
</dbReference>
<dbReference type="PROSITE" id="PS50109">
    <property type="entry name" value="HIS_KIN"/>
    <property type="match status" value="1"/>
</dbReference>
<evidence type="ECO:0000259" key="7">
    <source>
        <dbReference type="PROSITE" id="PS50109"/>
    </source>
</evidence>
<dbReference type="PRINTS" id="PR00344">
    <property type="entry name" value="BCTRLSENSOR"/>
</dbReference>
<keyword evidence="3 6" id="KW-0597">Phosphoprotein</keyword>
<keyword evidence="10" id="KW-1185">Reference proteome</keyword>
<dbReference type="PROSITE" id="PS50110">
    <property type="entry name" value="RESPONSE_REGULATORY"/>
    <property type="match status" value="1"/>
</dbReference>
<dbReference type="Pfam" id="PF00512">
    <property type="entry name" value="HisKA"/>
    <property type="match status" value="1"/>
</dbReference>
<sequence length="360" mass="40815">MKPIKVLLIEDNPGDARLVMEMLAEAKNISFDLEWKNSLSTGLGRLAQEVVDVILLDIILPDSSGSATFERALALAPGIPLIVMTGINDEMLATDALRKGAQDYLVKGQADSNLLVRSIRYAITRKRQEEALKKYAVELEEANRIKSLFADIMSHDLMNPVSVIKTMIELKLEKAENDEMRRTLLIMMKSVDKLIDMIRSAGMYAKLESTEKLERTPLDLNGVFRAVIENFKPELEKKKMKLEYLANGKYPAMVNPVIENVFSNLISNAVKYSPEESKIEVNIMNKNRDYRIYVKDWGYGIKDEDKEKLFTRFQRVDKKGVRGTGLGLAIVKRIVELHEGRVWVEDNPEGGSVFYVEIPS</sequence>
<keyword evidence="4 9" id="KW-0808">Transferase</keyword>
<comment type="catalytic activity">
    <reaction evidence="1">
        <text>ATP + protein L-histidine = ADP + protein N-phospho-L-histidine.</text>
        <dbReference type="EC" id="2.7.13.3"/>
    </reaction>
</comment>
<dbReference type="Gene3D" id="3.30.565.10">
    <property type="entry name" value="Histidine kinase-like ATPase, C-terminal domain"/>
    <property type="match status" value="1"/>
</dbReference>
<dbReference type="Gene3D" id="3.40.50.2300">
    <property type="match status" value="1"/>
</dbReference>
<evidence type="ECO:0000259" key="8">
    <source>
        <dbReference type="PROSITE" id="PS50110"/>
    </source>
</evidence>
<dbReference type="SUPFAM" id="SSF52172">
    <property type="entry name" value="CheY-like"/>
    <property type="match status" value="1"/>
</dbReference>
<dbReference type="Proteomes" id="UP000218615">
    <property type="component" value="Unassembled WGS sequence"/>
</dbReference>
<evidence type="ECO:0000256" key="6">
    <source>
        <dbReference type="PROSITE-ProRule" id="PRU00169"/>
    </source>
</evidence>
<reference evidence="10" key="1">
    <citation type="submission" date="2017-06" db="EMBL/GenBank/DDBJ databases">
        <authorList>
            <person name="Cremers G."/>
        </authorList>
    </citation>
    <scope>NUCLEOTIDE SEQUENCE [LARGE SCALE GENOMIC DNA]</scope>
</reference>
<dbReference type="Pfam" id="PF02518">
    <property type="entry name" value="HATPase_c"/>
    <property type="match status" value="1"/>
</dbReference>
<evidence type="ECO:0000256" key="4">
    <source>
        <dbReference type="ARBA" id="ARBA00022679"/>
    </source>
</evidence>